<dbReference type="EMBL" id="CAJHNH020000162">
    <property type="protein sequence ID" value="CAG5115766.1"/>
    <property type="molecule type" value="Genomic_DNA"/>
</dbReference>
<keyword evidence="1 5" id="KW-0768">Sushi</keyword>
<feature type="domain" description="Sushi" evidence="6">
    <location>
        <begin position="164"/>
        <end position="223"/>
    </location>
</feature>
<keyword evidence="2" id="KW-0677">Repeat</keyword>
<keyword evidence="8" id="KW-1185">Reference proteome</keyword>
<comment type="caution">
    <text evidence="5">Lacks conserved residue(s) required for the propagation of feature annotation.</text>
</comment>
<evidence type="ECO:0000256" key="5">
    <source>
        <dbReference type="PROSITE-ProRule" id="PRU00302"/>
    </source>
</evidence>
<dbReference type="InterPro" id="IPR050350">
    <property type="entry name" value="Compl-Cell_Adhes-Reg"/>
</dbReference>
<name>A0A8S3YN46_9EUPU</name>
<comment type="caution">
    <text evidence="7">The sequence shown here is derived from an EMBL/GenBank/DDBJ whole genome shotgun (WGS) entry which is preliminary data.</text>
</comment>
<gene>
    <name evidence="7" type="ORF">CUNI_LOCUS1324</name>
</gene>
<keyword evidence="4" id="KW-0325">Glycoprotein</keyword>
<dbReference type="Proteomes" id="UP000678393">
    <property type="component" value="Unassembled WGS sequence"/>
</dbReference>
<dbReference type="Gene3D" id="2.10.70.10">
    <property type="entry name" value="Complement Module, domain 1"/>
    <property type="match status" value="3"/>
</dbReference>
<sequence>MNLSPLPGISQDTACDCLIKAKSGYCSDPAALTDCHSTCTQVIHEVSCGQPPSAPNTELTVKNTSYGDTANYTCTQGYTYDEGDMILTCGSQGSWVGVLMSCIKVDCKQPPTVPNTDVTVNKTSYGDTANYSCIHGYAYEKGDTTLTCGWNGTWTGVLLSCTRVSCGKPPNATNASVNTTGTLYGDTATYTCLPGYTVVHGDKFLKCDASGDWVGAPRHLSKSFLWEATQRNQR</sequence>
<dbReference type="PANTHER" id="PTHR19325:SF560">
    <property type="entry name" value="SUSHI, VON WILLEBRAND FACTOR TYPE A, EGF AND PENTRAXIN DOMAIN-CONTAINING PROTEIN 1"/>
    <property type="match status" value="1"/>
</dbReference>
<proteinExistence type="predicted"/>
<dbReference type="AlphaFoldDB" id="A0A8S3YN46"/>
<evidence type="ECO:0000256" key="3">
    <source>
        <dbReference type="ARBA" id="ARBA00023157"/>
    </source>
</evidence>
<evidence type="ECO:0000259" key="6">
    <source>
        <dbReference type="PROSITE" id="PS50923"/>
    </source>
</evidence>
<evidence type="ECO:0000313" key="7">
    <source>
        <dbReference type="EMBL" id="CAG5115766.1"/>
    </source>
</evidence>
<dbReference type="CDD" id="cd00033">
    <property type="entry name" value="CCP"/>
    <property type="match status" value="3"/>
</dbReference>
<organism evidence="7 8">
    <name type="scientific">Candidula unifasciata</name>
    <dbReference type="NCBI Taxonomy" id="100452"/>
    <lineage>
        <taxon>Eukaryota</taxon>
        <taxon>Metazoa</taxon>
        <taxon>Spiralia</taxon>
        <taxon>Lophotrochozoa</taxon>
        <taxon>Mollusca</taxon>
        <taxon>Gastropoda</taxon>
        <taxon>Heterobranchia</taxon>
        <taxon>Euthyneura</taxon>
        <taxon>Panpulmonata</taxon>
        <taxon>Eupulmonata</taxon>
        <taxon>Stylommatophora</taxon>
        <taxon>Helicina</taxon>
        <taxon>Helicoidea</taxon>
        <taxon>Geomitridae</taxon>
        <taxon>Candidula</taxon>
    </lineage>
</organism>
<evidence type="ECO:0000256" key="2">
    <source>
        <dbReference type="ARBA" id="ARBA00022737"/>
    </source>
</evidence>
<accession>A0A8S3YN46</accession>
<dbReference type="PROSITE" id="PS50923">
    <property type="entry name" value="SUSHI"/>
    <property type="match status" value="3"/>
</dbReference>
<keyword evidence="3" id="KW-1015">Disulfide bond</keyword>
<dbReference type="SUPFAM" id="SSF57535">
    <property type="entry name" value="Complement control module/SCR domain"/>
    <property type="match status" value="3"/>
</dbReference>
<dbReference type="SMART" id="SM00032">
    <property type="entry name" value="CCP"/>
    <property type="match status" value="3"/>
</dbReference>
<feature type="domain" description="Sushi" evidence="6">
    <location>
        <begin position="105"/>
        <end position="163"/>
    </location>
</feature>
<feature type="domain" description="Sushi" evidence="6">
    <location>
        <begin position="46"/>
        <end position="104"/>
    </location>
</feature>
<evidence type="ECO:0000313" key="8">
    <source>
        <dbReference type="Proteomes" id="UP000678393"/>
    </source>
</evidence>
<dbReference type="Pfam" id="PF00084">
    <property type="entry name" value="Sushi"/>
    <property type="match status" value="3"/>
</dbReference>
<evidence type="ECO:0000256" key="4">
    <source>
        <dbReference type="ARBA" id="ARBA00023180"/>
    </source>
</evidence>
<dbReference type="PANTHER" id="PTHR19325">
    <property type="entry name" value="COMPLEMENT COMPONENT-RELATED SUSHI DOMAIN-CONTAINING"/>
    <property type="match status" value="1"/>
</dbReference>
<dbReference type="InterPro" id="IPR035976">
    <property type="entry name" value="Sushi/SCR/CCP_sf"/>
</dbReference>
<evidence type="ECO:0000256" key="1">
    <source>
        <dbReference type="ARBA" id="ARBA00022659"/>
    </source>
</evidence>
<dbReference type="InterPro" id="IPR000436">
    <property type="entry name" value="Sushi_SCR_CCP_dom"/>
</dbReference>
<protein>
    <recommendedName>
        <fullName evidence="6">Sushi domain-containing protein</fullName>
    </recommendedName>
</protein>
<dbReference type="OrthoDB" id="6050000at2759"/>
<reference evidence="7" key="1">
    <citation type="submission" date="2021-04" db="EMBL/GenBank/DDBJ databases">
        <authorList>
            <consortium name="Molecular Ecology Group"/>
        </authorList>
    </citation>
    <scope>NUCLEOTIDE SEQUENCE</scope>
</reference>